<organism evidence="1 2">
    <name type="scientific">Aegilops tauschii subsp. strangulata</name>
    <name type="common">Goatgrass</name>
    <dbReference type="NCBI Taxonomy" id="200361"/>
    <lineage>
        <taxon>Eukaryota</taxon>
        <taxon>Viridiplantae</taxon>
        <taxon>Streptophyta</taxon>
        <taxon>Embryophyta</taxon>
        <taxon>Tracheophyta</taxon>
        <taxon>Spermatophyta</taxon>
        <taxon>Magnoliopsida</taxon>
        <taxon>Liliopsida</taxon>
        <taxon>Poales</taxon>
        <taxon>Poaceae</taxon>
        <taxon>BOP clade</taxon>
        <taxon>Pooideae</taxon>
        <taxon>Triticodae</taxon>
        <taxon>Triticeae</taxon>
        <taxon>Triticinae</taxon>
        <taxon>Aegilops</taxon>
    </lineage>
</organism>
<proteinExistence type="predicted"/>
<dbReference type="EnsemblPlants" id="AET5Gv20477200.12">
    <property type="protein sequence ID" value="AET5Gv20477200.12"/>
    <property type="gene ID" value="AET5Gv20477200"/>
</dbReference>
<protein>
    <submittedName>
        <fullName evidence="1">Uncharacterized protein</fullName>
    </submittedName>
</protein>
<reference evidence="1" key="5">
    <citation type="journal article" date="2021" name="G3 (Bethesda)">
        <title>Aegilops tauschii genome assembly Aet v5.0 features greater sequence contiguity and improved annotation.</title>
        <authorList>
            <person name="Wang L."/>
            <person name="Zhu T."/>
            <person name="Rodriguez J.C."/>
            <person name="Deal K.R."/>
            <person name="Dubcovsky J."/>
            <person name="McGuire P.E."/>
            <person name="Lux T."/>
            <person name="Spannagl M."/>
            <person name="Mayer K.F.X."/>
            <person name="Baldrich P."/>
            <person name="Meyers B.C."/>
            <person name="Huo N."/>
            <person name="Gu Y.Q."/>
            <person name="Zhou H."/>
            <person name="Devos K.M."/>
            <person name="Bennetzen J.L."/>
            <person name="Unver T."/>
            <person name="Budak H."/>
            <person name="Gulick P.J."/>
            <person name="Galiba G."/>
            <person name="Kalapos B."/>
            <person name="Nelson D.R."/>
            <person name="Li P."/>
            <person name="You F.M."/>
            <person name="Luo M.C."/>
            <person name="Dvorak J."/>
        </authorList>
    </citation>
    <scope>NUCLEOTIDE SEQUENCE [LARGE SCALE GENOMIC DNA]</scope>
    <source>
        <strain evidence="1">cv. AL8/78</strain>
    </source>
</reference>
<dbReference type="Gramene" id="AET5Gv20477200.12">
    <property type="protein sequence ID" value="AET5Gv20477200.12"/>
    <property type="gene ID" value="AET5Gv20477200"/>
</dbReference>
<dbReference type="AlphaFoldDB" id="A0A453KQC4"/>
<reference evidence="1" key="3">
    <citation type="journal article" date="2017" name="Nature">
        <title>Genome sequence of the progenitor of the wheat D genome Aegilops tauschii.</title>
        <authorList>
            <person name="Luo M.C."/>
            <person name="Gu Y.Q."/>
            <person name="Puiu D."/>
            <person name="Wang H."/>
            <person name="Twardziok S.O."/>
            <person name="Deal K.R."/>
            <person name="Huo N."/>
            <person name="Zhu T."/>
            <person name="Wang L."/>
            <person name="Wang Y."/>
            <person name="McGuire P.E."/>
            <person name="Liu S."/>
            <person name="Long H."/>
            <person name="Ramasamy R.K."/>
            <person name="Rodriguez J.C."/>
            <person name="Van S.L."/>
            <person name="Yuan L."/>
            <person name="Wang Z."/>
            <person name="Xia Z."/>
            <person name="Xiao L."/>
            <person name="Anderson O.D."/>
            <person name="Ouyang S."/>
            <person name="Liang Y."/>
            <person name="Zimin A.V."/>
            <person name="Pertea G."/>
            <person name="Qi P."/>
            <person name="Bennetzen J.L."/>
            <person name="Dai X."/>
            <person name="Dawson M.W."/>
            <person name="Muller H.G."/>
            <person name="Kugler K."/>
            <person name="Rivarola-Duarte L."/>
            <person name="Spannagl M."/>
            <person name="Mayer K.F.X."/>
            <person name="Lu F.H."/>
            <person name="Bevan M.W."/>
            <person name="Leroy P."/>
            <person name="Li P."/>
            <person name="You F.M."/>
            <person name="Sun Q."/>
            <person name="Liu Z."/>
            <person name="Lyons E."/>
            <person name="Wicker T."/>
            <person name="Salzberg S.L."/>
            <person name="Devos K.M."/>
            <person name="Dvorak J."/>
        </authorList>
    </citation>
    <scope>NUCLEOTIDE SEQUENCE [LARGE SCALE GENOMIC DNA]</scope>
    <source>
        <strain evidence="1">cv. AL8/78</strain>
    </source>
</reference>
<name>A0A453KQC4_AEGTS</name>
<reference evidence="2" key="1">
    <citation type="journal article" date="2014" name="Science">
        <title>Ancient hybridizations among the ancestral genomes of bread wheat.</title>
        <authorList>
            <consortium name="International Wheat Genome Sequencing Consortium,"/>
            <person name="Marcussen T."/>
            <person name="Sandve S.R."/>
            <person name="Heier L."/>
            <person name="Spannagl M."/>
            <person name="Pfeifer M."/>
            <person name="Jakobsen K.S."/>
            <person name="Wulff B.B."/>
            <person name="Steuernagel B."/>
            <person name="Mayer K.F."/>
            <person name="Olsen O.A."/>
        </authorList>
    </citation>
    <scope>NUCLEOTIDE SEQUENCE [LARGE SCALE GENOMIC DNA]</scope>
    <source>
        <strain evidence="2">cv. AL8/78</strain>
    </source>
</reference>
<sequence length="44" mass="5207">FNIASDTFKLVFRHCSQARLFGWYGQPTGMDVKRIEILKRAYLE</sequence>
<reference evidence="1" key="4">
    <citation type="submission" date="2019-03" db="UniProtKB">
        <authorList>
            <consortium name="EnsemblPlants"/>
        </authorList>
    </citation>
    <scope>IDENTIFICATION</scope>
</reference>
<keyword evidence="2" id="KW-1185">Reference proteome</keyword>
<dbReference type="Proteomes" id="UP000015105">
    <property type="component" value="Chromosome 5D"/>
</dbReference>
<reference evidence="2" key="2">
    <citation type="journal article" date="2017" name="Nat. Plants">
        <title>The Aegilops tauschii genome reveals multiple impacts of transposons.</title>
        <authorList>
            <person name="Zhao G."/>
            <person name="Zou C."/>
            <person name="Li K."/>
            <person name="Wang K."/>
            <person name="Li T."/>
            <person name="Gao L."/>
            <person name="Zhang X."/>
            <person name="Wang H."/>
            <person name="Yang Z."/>
            <person name="Liu X."/>
            <person name="Jiang W."/>
            <person name="Mao L."/>
            <person name="Kong X."/>
            <person name="Jiao Y."/>
            <person name="Jia J."/>
        </authorList>
    </citation>
    <scope>NUCLEOTIDE SEQUENCE [LARGE SCALE GENOMIC DNA]</scope>
    <source>
        <strain evidence="2">cv. AL8/78</strain>
    </source>
</reference>
<accession>A0A453KQC4</accession>
<evidence type="ECO:0000313" key="1">
    <source>
        <dbReference type="EnsemblPlants" id="AET5Gv20477200.12"/>
    </source>
</evidence>
<evidence type="ECO:0000313" key="2">
    <source>
        <dbReference type="Proteomes" id="UP000015105"/>
    </source>
</evidence>